<dbReference type="GO" id="GO:0005975">
    <property type="term" value="P:carbohydrate metabolic process"/>
    <property type="evidence" value="ECO:0007669"/>
    <property type="project" value="InterPro"/>
</dbReference>
<dbReference type="GO" id="GO:0042802">
    <property type="term" value="F:identical protein binding"/>
    <property type="evidence" value="ECO:0007669"/>
    <property type="project" value="TreeGrafter"/>
</dbReference>
<dbReference type="GO" id="GO:0019262">
    <property type="term" value="P:N-acetylneuraminate catabolic process"/>
    <property type="evidence" value="ECO:0007669"/>
    <property type="project" value="TreeGrafter"/>
</dbReference>
<evidence type="ECO:0000259" key="1">
    <source>
        <dbReference type="Pfam" id="PF01182"/>
    </source>
</evidence>
<dbReference type="SUPFAM" id="SSF100950">
    <property type="entry name" value="NagB/RpiA/CoA transferase-like"/>
    <property type="match status" value="1"/>
</dbReference>
<evidence type="ECO:0000313" key="2">
    <source>
        <dbReference type="EMBL" id="TCV98714.1"/>
    </source>
</evidence>
<dbReference type="GO" id="GO:0005737">
    <property type="term" value="C:cytoplasm"/>
    <property type="evidence" value="ECO:0007669"/>
    <property type="project" value="TreeGrafter"/>
</dbReference>
<gene>
    <name evidence="2" type="ORF">EDC52_10233</name>
</gene>
<dbReference type="InterPro" id="IPR006148">
    <property type="entry name" value="Glc/Gal-6P_isomerase"/>
</dbReference>
<dbReference type="EMBL" id="SMCR01000002">
    <property type="protein sequence ID" value="TCV98714.1"/>
    <property type="molecule type" value="Genomic_DNA"/>
</dbReference>
<dbReference type="AlphaFoldDB" id="A0A4V2W577"/>
<dbReference type="GO" id="GO:0004342">
    <property type="term" value="F:glucosamine-6-phosphate deaminase activity"/>
    <property type="evidence" value="ECO:0007669"/>
    <property type="project" value="InterPro"/>
</dbReference>
<dbReference type="RefSeq" id="WP_131864126.1">
    <property type="nucleotide sequence ID" value="NZ_SMCR01000002.1"/>
</dbReference>
<sequence length="246" mass="27238">MKITVLANKELLGKKAAAAGAQAMRQALASKERIAIIVATGASQFEMLDNLIREDIDWSRVTIFHLDEYIGLSDTHRASFRRYLQERVVDKLPALHQFVGVNGSAENSEQELARLGKLISQQDIEVCFAGIGENAHLAFNDPPADFTTTAPYLVVELDEDCRRQQLGEKWFDSLDEVPTRAISMSIHQIMLSRVLILSIPDARKAQAVKNALEGPVVNTVPASIIQHHPDCQVFLDNPSAALLSRQ</sequence>
<evidence type="ECO:0000313" key="3">
    <source>
        <dbReference type="Proteomes" id="UP000295719"/>
    </source>
</evidence>
<comment type="caution">
    <text evidence="2">The sequence shown here is derived from an EMBL/GenBank/DDBJ whole genome shotgun (WGS) entry which is preliminary data.</text>
</comment>
<dbReference type="InterPro" id="IPR037171">
    <property type="entry name" value="NagB/RpiA_transferase-like"/>
</dbReference>
<reference evidence="2 3" key="1">
    <citation type="submission" date="2019-03" db="EMBL/GenBank/DDBJ databases">
        <title>Genomic Encyclopedia of Type Strains, Phase IV (KMG-IV): sequencing the most valuable type-strain genomes for metagenomic binning, comparative biology and taxonomic classification.</title>
        <authorList>
            <person name="Goeker M."/>
        </authorList>
    </citation>
    <scope>NUCLEOTIDE SEQUENCE [LARGE SCALE GENOMIC DNA]</scope>
    <source>
        <strain evidence="2 3">DSM 19580</strain>
    </source>
</reference>
<proteinExistence type="predicted"/>
<dbReference type="GO" id="GO:0006043">
    <property type="term" value="P:glucosamine catabolic process"/>
    <property type="evidence" value="ECO:0007669"/>
    <property type="project" value="TreeGrafter"/>
</dbReference>
<organism evidence="2 3">
    <name type="scientific">Biostraticola tofi</name>
    <dbReference type="NCBI Taxonomy" id="466109"/>
    <lineage>
        <taxon>Bacteria</taxon>
        <taxon>Pseudomonadati</taxon>
        <taxon>Pseudomonadota</taxon>
        <taxon>Gammaproteobacteria</taxon>
        <taxon>Enterobacterales</taxon>
        <taxon>Bruguierivoracaceae</taxon>
        <taxon>Biostraticola</taxon>
    </lineage>
</organism>
<dbReference type="Pfam" id="PF01182">
    <property type="entry name" value="Glucosamine_iso"/>
    <property type="match status" value="1"/>
</dbReference>
<dbReference type="CDD" id="cd01399">
    <property type="entry name" value="GlcN6P_deaminase"/>
    <property type="match status" value="1"/>
</dbReference>
<dbReference type="Gene3D" id="3.40.50.1360">
    <property type="match status" value="1"/>
</dbReference>
<dbReference type="OrthoDB" id="9810967at2"/>
<dbReference type="PANTHER" id="PTHR11280">
    <property type="entry name" value="GLUCOSAMINE-6-PHOSPHATE ISOMERASE"/>
    <property type="match status" value="1"/>
</dbReference>
<dbReference type="Proteomes" id="UP000295719">
    <property type="component" value="Unassembled WGS sequence"/>
</dbReference>
<accession>A0A4V2W577</accession>
<dbReference type="PANTHER" id="PTHR11280:SF6">
    <property type="entry name" value="GLUCOSAMINE-6-PHOSPHATE ISOMERASE NAGB"/>
    <property type="match status" value="1"/>
</dbReference>
<dbReference type="InterPro" id="IPR004547">
    <property type="entry name" value="Glucosamine6P_isomerase"/>
</dbReference>
<feature type="domain" description="Glucosamine/galactosamine-6-phosphate isomerase" evidence="1">
    <location>
        <begin position="8"/>
        <end position="227"/>
    </location>
</feature>
<keyword evidence="3" id="KW-1185">Reference proteome</keyword>
<name>A0A4V2W577_9GAMM</name>
<protein>
    <submittedName>
        <fullName evidence="2">Glucosamine-6-phosphate deaminase</fullName>
    </submittedName>
</protein>
<dbReference type="GO" id="GO:0006046">
    <property type="term" value="P:N-acetylglucosamine catabolic process"/>
    <property type="evidence" value="ECO:0007669"/>
    <property type="project" value="TreeGrafter"/>
</dbReference>